<keyword evidence="1" id="KW-0858">Xylan degradation</keyword>
<keyword evidence="1" id="KW-0119">Carbohydrate metabolism</keyword>
<dbReference type="EMBL" id="AP017424">
    <property type="protein sequence ID" value="BAU84123.1"/>
    <property type="molecule type" value="Genomic_DNA"/>
</dbReference>
<accession>A0A160P198</accession>
<keyword evidence="2" id="KW-1185">Reference proteome</keyword>
<keyword evidence="1" id="KW-0326">Glycosidase</keyword>
<name>A0A160P198_STRLU</name>
<organism evidence="1 2">
    <name type="scientific">Streptomyces laurentii</name>
    <dbReference type="NCBI Taxonomy" id="39478"/>
    <lineage>
        <taxon>Bacteria</taxon>
        <taxon>Bacillati</taxon>
        <taxon>Actinomycetota</taxon>
        <taxon>Actinomycetes</taxon>
        <taxon>Kitasatosporales</taxon>
        <taxon>Streptomycetaceae</taxon>
        <taxon>Streptomyces</taxon>
    </lineage>
</organism>
<dbReference type="AlphaFoldDB" id="A0A160P198"/>
<gene>
    <name evidence="1" type="ORF">SLA_3209</name>
</gene>
<protein>
    <submittedName>
        <fullName evidence="1">Xylanase/chitin deacetylase</fullName>
    </submittedName>
</protein>
<evidence type="ECO:0000313" key="1">
    <source>
        <dbReference type="EMBL" id="BAU84123.1"/>
    </source>
</evidence>
<keyword evidence="1" id="KW-0378">Hydrolase</keyword>
<dbReference type="GO" id="GO:0045493">
    <property type="term" value="P:xylan catabolic process"/>
    <property type="evidence" value="ECO:0007669"/>
    <property type="project" value="UniProtKB-KW"/>
</dbReference>
<keyword evidence="1" id="KW-0624">Polysaccharide degradation</keyword>
<proteinExistence type="predicted"/>
<sequence length="97" mass="10491">MLPAELTPHTLVLDPAEIRTSAPLICFQSAISPAPSAWDCCTGKLPRRTDRHSPHLCDMIVILSGKERLPERVRVQDGHVRLGDAPKGGWNGGPDCG</sequence>
<reference evidence="1 2" key="1">
    <citation type="journal article" date="2016" name="Genome Announc.">
        <title>Complete Genome Sequence of Thiostrepton-Producing Streptomyces laurentii ATCC 31255.</title>
        <authorList>
            <person name="Doi K."/>
            <person name="Fujino Y."/>
            <person name="Nagayoshi Y."/>
            <person name="Ohshima T."/>
            <person name="Ogata S."/>
        </authorList>
    </citation>
    <scope>NUCLEOTIDE SEQUENCE [LARGE SCALE GENOMIC DNA]</scope>
    <source>
        <strain evidence="1 2">ATCC 31255</strain>
    </source>
</reference>
<evidence type="ECO:0000313" key="2">
    <source>
        <dbReference type="Proteomes" id="UP000217676"/>
    </source>
</evidence>
<dbReference type="Proteomes" id="UP000217676">
    <property type="component" value="Chromosome"/>
</dbReference>
<dbReference type="KEGG" id="slau:SLA_3209"/>
<dbReference type="GO" id="GO:0016798">
    <property type="term" value="F:hydrolase activity, acting on glycosyl bonds"/>
    <property type="evidence" value="ECO:0007669"/>
    <property type="project" value="UniProtKB-KW"/>
</dbReference>